<evidence type="ECO:0000256" key="3">
    <source>
        <dbReference type="ARBA" id="ARBA00022692"/>
    </source>
</evidence>
<comment type="similarity">
    <text evidence="8">Belongs to the two pore domain potassium channel (TC 1.A.1.8) family.</text>
</comment>
<feature type="transmembrane region" description="Helical" evidence="9">
    <location>
        <begin position="156"/>
        <end position="176"/>
    </location>
</feature>
<organism evidence="11 12">
    <name type="scientific">Sinanodonta woodiana</name>
    <name type="common">Chinese pond mussel</name>
    <name type="synonym">Anodonta woodiana</name>
    <dbReference type="NCBI Taxonomy" id="1069815"/>
    <lineage>
        <taxon>Eukaryota</taxon>
        <taxon>Metazoa</taxon>
        <taxon>Spiralia</taxon>
        <taxon>Lophotrochozoa</taxon>
        <taxon>Mollusca</taxon>
        <taxon>Bivalvia</taxon>
        <taxon>Autobranchia</taxon>
        <taxon>Heteroconchia</taxon>
        <taxon>Palaeoheterodonta</taxon>
        <taxon>Unionida</taxon>
        <taxon>Unionoidea</taxon>
        <taxon>Unionidae</taxon>
        <taxon>Unioninae</taxon>
        <taxon>Sinanodonta</taxon>
    </lineage>
</organism>
<keyword evidence="6 9" id="KW-0472">Membrane</keyword>
<keyword evidence="3 8" id="KW-0812">Transmembrane</keyword>
<dbReference type="InterPro" id="IPR013099">
    <property type="entry name" value="K_chnl_dom"/>
</dbReference>
<evidence type="ECO:0000256" key="9">
    <source>
        <dbReference type="SAM" id="Phobius"/>
    </source>
</evidence>
<evidence type="ECO:0000259" key="10">
    <source>
        <dbReference type="Pfam" id="PF07885"/>
    </source>
</evidence>
<feature type="transmembrane region" description="Helical" evidence="9">
    <location>
        <begin position="345"/>
        <end position="363"/>
    </location>
</feature>
<evidence type="ECO:0000256" key="6">
    <source>
        <dbReference type="ARBA" id="ARBA00023136"/>
    </source>
</evidence>
<keyword evidence="2 8" id="KW-0813">Transport</keyword>
<gene>
    <name evidence="11" type="ORF">ACJMK2_042919</name>
</gene>
<evidence type="ECO:0000313" key="12">
    <source>
        <dbReference type="Proteomes" id="UP001634394"/>
    </source>
</evidence>
<dbReference type="GO" id="GO:0034220">
    <property type="term" value="P:monoatomic ion transmembrane transport"/>
    <property type="evidence" value="ECO:0007669"/>
    <property type="project" value="UniProtKB-KW"/>
</dbReference>
<evidence type="ECO:0000256" key="8">
    <source>
        <dbReference type="RuleBase" id="RU003857"/>
    </source>
</evidence>
<dbReference type="InterPro" id="IPR003280">
    <property type="entry name" value="2pore_dom_K_chnl"/>
</dbReference>
<feature type="domain" description="Potassium channel" evidence="10">
    <location>
        <begin position="321"/>
        <end position="400"/>
    </location>
</feature>
<evidence type="ECO:0000256" key="7">
    <source>
        <dbReference type="ARBA" id="ARBA00023303"/>
    </source>
</evidence>
<dbReference type="Proteomes" id="UP001634394">
    <property type="component" value="Unassembled WGS sequence"/>
</dbReference>
<reference evidence="11 12" key="1">
    <citation type="submission" date="2024-11" db="EMBL/GenBank/DDBJ databases">
        <title>Chromosome-level genome assembly of the freshwater bivalve Anodonta woodiana.</title>
        <authorList>
            <person name="Chen X."/>
        </authorList>
    </citation>
    <scope>NUCLEOTIDE SEQUENCE [LARGE SCALE GENOMIC DNA]</scope>
    <source>
        <strain evidence="11">MN2024</strain>
        <tissue evidence="11">Gills</tissue>
    </source>
</reference>
<dbReference type="PANTHER" id="PTHR11003:SF334">
    <property type="entry name" value="FI03418P"/>
    <property type="match status" value="1"/>
</dbReference>
<feature type="domain" description="Potassium channel" evidence="10">
    <location>
        <begin position="124"/>
        <end position="180"/>
    </location>
</feature>
<comment type="caution">
    <text evidence="11">The sequence shown here is derived from an EMBL/GenBank/DDBJ whole genome shotgun (WGS) entry which is preliminary data.</text>
</comment>
<keyword evidence="4 9" id="KW-1133">Transmembrane helix</keyword>
<dbReference type="GO" id="GO:0016020">
    <property type="term" value="C:membrane"/>
    <property type="evidence" value="ECO:0007669"/>
    <property type="project" value="UniProtKB-SubCell"/>
</dbReference>
<dbReference type="AlphaFoldDB" id="A0ABD3VYG0"/>
<keyword evidence="7 8" id="KW-0407">Ion channel</keyword>
<feature type="transmembrane region" description="Helical" evidence="9">
    <location>
        <begin position="311"/>
        <end position="333"/>
    </location>
</feature>
<evidence type="ECO:0000313" key="11">
    <source>
        <dbReference type="EMBL" id="KAL3865543.1"/>
    </source>
</evidence>
<dbReference type="Pfam" id="PF07885">
    <property type="entry name" value="Ion_trans_2"/>
    <property type="match status" value="2"/>
</dbReference>
<dbReference type="EMBL" id="JBJQND010000009">
    <property type="protein sequence ID" value="KAL3865543.1"/>
    <property type="molecule type" value="Genomic_DNA"/>
</dbReference>
<accession>A0ABD3VYG0</accession>
<dbReference type="PANTHER" id="PTHR11003">
    <property type="entry name" value="POTASSIUM CHANNEL, SUBFAMILY K"/>
    <property type="match status" value="1"/>
</dbReference>
<dbReference type="SUPFAM" id="SSF81324">
    <property type="entry name" value="Voltage-gated potassium channels"/>
    <property type="match status" value="2"/>
</dbReference>
<feature type="transmembrane region" description="Helical" evidence="9">
    <location>
        <begin position="375"/>
        <end position="396"/>
    </location>
</feature>
<evidence type="ECO:0000256" key="4">
    <source>
        <dbReference type="ARBA" id="ARBA00022989"/>
    </source>
</evidence>
<protein>
    <recommendedName>
        <fullName evidence="10">Potassium channel domain-containing protein</fullName>
    </recommendedName>
</protein>
<evidence type="ECO:0000256" key="1">
    <source>
        <dbReference type="ARBA" id="ARBA00004141"/>
    </source>
</evidence>
<dbReference type="Gene3D" id="1.10.287.70">
    <property type="match status" value="1"/>
</dbReference>
<name>A0ABD3VYG0_SINWO</name>
<keyword evidence="12" id="KW-1185">Reference proteome</keyword>
<evidence type="ECO:0000256" key="5">
    <source>
        <dbReference type="ARBA" id="ARBA00023065"/>
    </source>
</evidence>
<dbReference type="PRINTS" id="PR01333">
    <property type="entry name" value="2POREKCHANEL"/>
</dbReference>
<feature type="transmembrane region" description="Helical" evidence="9">
    <location>
        <begin position="126"/>
        <end position="144"/>
    </location>
</feature>
<proteinExistence type="inferred from homology"/>
<evidence type="ECO:0000256" key="2">
    <source>
        <dbReference type="ARBA" id="ARBA00022448"/>
    </source>
</evidence>
<comment type="subcellular location">
    <subcellularLocation>
        <location evidence="1">Membrane</location>
        <topology evidence="1">Multi-pass membrane protein</topology>
    </subcellularLocation>
</comment>
<sequence>MSSKEQGSKSRGRECCKAVMKGLFSHIGLCAMVILYTVAGGFIFEHLEKANEETICFEGRKEYNDMQNTTLASIKKVILASNLDTDAMMIQLTSVLQTFRNNTLAIGYDGTDCDMYGEPDGPKYQWSWAGALMFAVTVITTIGYGHIAPKTVWGRLVCIAYAILGIPLMLLCLANIGDVLADVFRFVYTKICCFGCCRNKKRDKLKNAVVQIKGGSQQPNQNNNEKCKILNTSAPMETEFFKKTMNFNERNKMFASRPDSPPSIKPKIVNLDIKTLTPADLASRNKAIMNQQMMIDDDSDDDDDDECDEKVTVPLTITMIVIGLYIFGGSVLFGLWEDWDMLQSAYFCFITLSTIGFGDVVPGRDFEDPQAAARLILGAVYVLFGMAIMSMCFALMQDEMVTKCKWLGQKLGILDKEEDD</sequence>
<keyword evidence="5 8" id="KW-0406">Ion transport</keyword>
<feature type="transmembrane region" description="Helical" evidence="9">
    <location>
        <begin position="21"/>
        <end position="44"/>
    </location>
</feature>